<feature type="transmembrane region" description="Helical" evidence="8">
    <location>
        <begin position="309"/>
        <end position="331"/>
    </location>
</feature>
<gene>
    <name evidence="9" type="ORF">FEZ08_02615</name>
</gene>
<dbReference type="GO" id="GO:0015556">
    <property type="term" value="F:C4-dicarboxylate transmembrane transporter activity"/>
    <property type="evidence" value="ECO:0007669"/>
    <property type="project" value="InterPro"/>
</dbReference>
<keyword evidence="5 8" id="KW-0812">Transmembrane</keyword>
<organism evidence="9 10">
    <name type="scientific">Culicoidibacter larvae</name>
    <dbReference type="NCBI Taxonomy" id="2579976"/>
    <lineage>
        <taxon>Bacteria</taxon>
        <taxon>Bacillati</taxon>
        <taxon>Bacillota</taxon>
        <taxon>Culicoidibacteria</taxon>
        <taxon>Culicoidibacterales</taxon>
        <taxon>Culicoidibacteraceae</taxon>
        <taxon>Culicoidibacter</taxon>
    </lineage>
</organism>
<feature type="transmembrane region" description="Helical" evidence="8">
    <location>
        <begin position="399"/>
        <end position="421"/>
    </location>
</feature>
<evidence type="ECO:0000256" key="3">
    <source>
        <dbReference type="ARBA" id="ARBA00022448"/>
    </source>
</evidence>
<feature type="transmembrane region" description="Helical" evidence="8">
    <location>
        <begin position="68"/>
        <end position="89"/>
    </location>
</feature>
<comment type="subcellular location">
    <subcellularLocation>
        <location evidence="1">Cell membrane</location>
        <topology evidence="1">Multi-pass membrane protein</topology>
    </subcellularLocation>
</comment>
<dbReference type="OrthoDB" id="1674075at2"/>
<keyword evidence="7 8" id="KW-0472">Membrane</keyword>
<evidence type="ECO:0000256" key="2">
    <source>
        <dbReference type="ARBA" id="ARBA00005275"/>
    </source>
</evidence>
<comment type="similarity">
    <text evidence="2">Belongs to the DcuC/DcuD transporter (TC 2.A.61) family.</text>
</comment>
<name>A0A5R8QFL3_9FIRM</name>
<evidence type="ECO:0000256" key="7">
    <source>
        <dbReference type="ARBA" id="ARBA00023136"/>
    </source>
</evidence>
<comment type="caution">
    <text evidence="9">The sequence shown here is derived from an EMBL/GenBank/DDBJ whole genome shotgun (WGS) entry which is preliminary data.</text>
</comment>
<feature type="transmembrane region" description="Helical" evidence="8">
    <location>
        <begin position="151"/>
        <end position="171"/>
    </location>
</feature>
<evidence type="ECO:0000256" key="4">
    <source>
        <dbReference type="ARBA" id="ARBA00022475"/>
    </source>
</evidence>
<evidence type="ECO:0000313" key="9">
    <source>
        <dbReference type="EMBL" id="TLG76526.1"/>
    </source>
</evidence>
<dbReference type="RefSeq" id="WP_138190164.1">
    <property type="nucleotide sequence ID" value="NZ_VBWP01000002.1"/>
</dbReference>
<evidence type="ECO:0000313" key="10">
    <source>
        <dbReference type="Proteomes" id="UP000306912"/>
    </source>
</evidence>
<dbReference type="Pfam" id="PF03606">
    <property type="entry name" value="DcuC"/>
    <property type="match status" value="1"/>
</dbReference>
<dbReference type="FunCoup" id="A0A5R8QFL3">
    <property type="interactions" value="52"/>
</dbReference>
<feature type="transmembrane region" description="Helical" evidence="8">
    <location>
        <begin position="25"/>
        <end position="47"/>
    </location>
</feature>
<evidence type="ECO:0000256" key="6">
    <source>
        <dbReference type="ARBA" id="ARBA00022989"/>
    </source>
</evidence>
<reference evidence="9 10" key="1">
    <citation type="submission" date="2019-05" db="EMBL/GenBank/DDBJ databases">
        <title>Culicoidintestinum kansasii gen. nov., sp. nov. from the gastrointestinal tract of the biting midge, Culicoides sonorensis.</title>
        <authorList>
            <person name="Neupane S."/>
            <person name="Ghosh A."/>
            <person name="Gunther S."/>
            <person name="Martin K."/>
            <person name="Zurek L."/>
        </authorList>
    </citation>
    <scope>NUCLEOTIDE SEQUENCE [LARGE SCALE GENOMIC DNA]</scope>
    <source>
        <strain evidence="9 10">CS-1</strain>
    </source>
</reference>
<protein>
    <submittedName>
        <fullName evidence="9">C4-dicarboxylate ABC transporter</fullName>
    </submittedName>
</protein>
<feature type="transmembrane region" description="Helical" evidence="8">
    <location>
        <begin position="243"/>
        <end position="263"/>
    </location>
</feature>
<keyword evidence="6 8" id="KW-1133">Transmembrane helix</keyword>
<feature type="transmembrane region" description="Helical" evidence="8">
    <location>
        <begin position="343"/>
        <end position="364"/>
    </location>
</feature>
<dbReference type="GO" id="GO:0005886">
    <property type="term" value="C:plasma membrane"/>
    <property type="evidence" value="ECO:0007669"/>
    <property type="project" value="UniProtKB-SubCell"/>
</dbReference>
<dbReference type="Proteomes" id="UP000306912">
    <property type="component" value="Unassembled WGS sequence"/>
</dbReference>
<feature type="transmembrane region" description="Helical" evidence="8">
    <location>
        <begin position="269"/>
        <end position="288"/>
    </location>
</feature>
<dbReference type="NCBIfam" id="TIGR00771">
    <property type="entry name" value="DcuC"/>
    <property type="match status" value="1"/>
</dbReference>
<keyword evidence="4" id="KW-1003">Cell membrane</keyword>
<dbReference type="AlphaFoldDB" id="A0A5R8QFL3"/>
<dbReference type="PANTHER" id="PTHR42002:SF2">
    <property type="entry name" value="ANAEROBIC C4-DICARBOXYLATE TRANSPORTER DCUC-RELATED"/>
    <property type="match status" value="1"/>
</dbReference>
<feature type="transmembrane region" description="Helical" evidence="8">
    <location>
        <begin position="191"/>
        <end position="213"/>
    </location>
</feature>
<keyword evidence="3" id="KW-0813">Transport</keyword>
<feature type="transmembrane region" description="Helical" evidence="8">
    <location>
        <begin position="433"/>
        <end position="451"/>
    </location>
</feature>
<feature type="transmembrane region" description="Helical" evidence="8">
    <location>
        <begin position="371"/>
        <end position="393"/>
    </location>
</feature>
<evidence type="ECO:0000256" key="8">
    <source>
        <dbReference type="SAM" id="Phobius"/>
    </source>
</evidence>
<accession>A0A5R8QFL3</accession>
<dbReference type="InterPro" id="IPR004669">
    <property type="entry name" value="C4_dicarb_anaerob_car"/>
</dbReference>
<dbReference type="EMBL" id="VBWP01000002">
    <property type="protein sequence ID" value="TLG76526.1"/>
    <property type="molecule type" value="Genomic_DNA"/>
</dbReference>
<dbReference type="PANTHER" id="PTHR42002">
    <property type="entry name" value="ANAEROBIC C4-DICARBOXYLATE TRANSPORTER DCUC-RELATED"/>
    <property type="match status" value="1"/>
</dbReference>
<sequence>MIAIIIALIVVAAAAYLIIKNYQPALVLLGAGLVLLFAAAIMGYQILDPETTTGFIWIDPFKQLQQTFVAQLGNVGLTVMVLFGFSTYMNHIGANEVAVQTMTKPLGRIKSKYLFIPIVFLLGNVLSLFIPSASSLAVILMAILYPLLKRLGINPLAAGAVIATTATIMPTPLGADNVIAAETLGYSLVDYVTIHASISIPILLIMAVAHYFWQKYLDKKDGDIVVHDLEESVKVDKTDLPPVWYGLLPMLPLVLILVSGIAFPEIKVNVVILTLISFVVALLIEVIRKRSLKKAVDDSFQMFEGMGQGFTRVVVLVVGGVMFAQGMQAIGVIDMLTASVENLSGAGVILSGAFAGATLLLGLISGGGLAMFYATIGLLPGIAAGAGIDGIMIALPMQLIANLVRSISPVAAVIIVVATVMDVNPMKVIKRTSVPIIVGIVGVLVLSFILLPR</sequence>
<dbReference type="InParanoid" id="A0A5R8QFL3"/>
<keyword evidence="10" id="KW-1185">Reference proteome</keyword>
<evidence type="ECO:0000256" key="1">
    <source>
        <dbReference type="ARBA" id="ARBA00004651"/>
    </source>
</evidence>
<proteinExistence type="inferred from homology"/>
<evidence type="ECO:0000256" key="5">
    <source>
        <dbReference type="ARBA" id="ARBA00022692"/>
    </source>
</evidence>
<feature type="transmembrane region" description="Helical" evidence="8">
    <location>
        <begin position="114"/>
        <end position="144"/>
    </location>
</feature>
<dbReference type="InterPro" id="IPR018385">
    <property type="entry name" value="C4_dicarb_anaerob_car-like"/>
</dbReference>
<dbReference type="NCBIfam" id="NF037994">
    <property type="entry name" value="DcuC_1"/>
    <property type="match status" value="1"/>
</dbReference>